<evidence type="ECO:0000313" key="2">
    <source>
        <dbReference type="EMBL" id="GFQ85871.1"/>
    </source>
</evidence>
<name>A0A8X6FPV9_TRICU</name>
<accession>A0A8X6FPV9</accession>
<dbReference type="AlphaFoldDB" id="A0A8X6FPV9"/>
<feature type="compositionally biased region" description="Low complexity" evidence="1">
    <location>
        <begin position="40"/>
        <end position="49"/>
    </location>
</feature>
<reference evidence="2" key="1">
    <citation type="submission" date="2020-07" db="EMBL/GenBank/DDBJ databases">
        <title>Multicomponent nature underlies the extraordinary mechanical properties of spider dragline silk.</title>
        <authorList>
            <person name="Kono N."/>
            <person name="Nakamura H."/>
            <person name="Mori M."/>
            <person name="Yoshida Y."/>
            <person name="Ohtoshi R."/>
            <person name="Malay A.D."/>
            <person name="Moran D.A.P."/>
            <person name="Tomita M."/>
            <person name="Numata K."/>
            <person name="Arakawa K."/>
        </authorList>
    </citation>
    <scope>NUCLEOTIDE SEQUENCE</scope>
</reference>
<evidence type="ECO:0000256" key="1">
    <source>
        <dbReference type="SAM" id="MobiDB-lite"/>
    </source>
</evidence>
<comment type="caution">
    <text evidence="2">The sequence shown here is derived from an EMBL/GenBank/DDBJ whole genome shotgun (WGS) entry which is preliminary data.</text>
</comment>
<feature type="compositionally biased region" description="Low complexity" evidence="1">
    <location>
        <begin position="56"/>
        <end position="65"/>
    </location>
</feature>
<proteinExistence type="predicted"/>
<sequence length="94" mass="10325">MQSILTSAIKGVSQTISIDRLKLYFFADPDPYKPTLVDKSSTTSTSPSTVLATLHQSQQSTSEQSSKLRVRFAEPPAQYVTPSGRPVHPSKLFL</sequence>
<gene>
    <name evidence="2" type="ORF">TNCT_438751</name>
</gene>
<keyword evidence="3" id="KW-1185">Reference proteome</keyword>
<dbReference type="EMBL" id="BMAO01022979">
    <property type="protein sequence ID" value="GFQ85871.1"/>
    <property type="molecule type" value="Genomic_DNA"/>
</dbReference>
<organism evidence="2 3">
    <name type="scientific">Trichonephila clavata</name>
    <name type="common">Joro spider</name>
    <name type="synonym">Nephila clavata</name>
    <dbReference type="NCBI Taxonomy" id="2740835"/>
    <lineage>
        <taxon>Eukaryota</taxon>
        <taxon>Metazoa</taxon>
        <taxon>Ecdysozoa</taxon>
        <taxon>Arthropoda</taxon>
        <taxon>Chelicerata</taxon>
        <taxon>Arachnida</taxon>
        <taxon>Araneae</taxon>
        <taxon>Araneomorphae</taxon>
        <taxon>Entelegynae</taxon>
        <taxon>Araneoidea</taxon>
        <taxon>Nephilidae</taxon>
        <taxon>Trichonephila</taxon>
    </lineage>
</organism>
<feature type="region of interest" description="Disordered" evidence="1">
    <location>
        <begin position="37"/>
        <end position="94"/>
    </location>
</feature>
<evidence type="ECO:0000313" key="3">
    <source>
        <dbReference type="Proteomes" id="UP000887116"/>
    </source>
</evidence>
<dbReference type="Proteomes" id="UP000887116">
    <property type="component" value="Unassembled WGS sequence"/>
</dbReference>
<protein>
    <submittedName>
        <fullName evidence="2">Uncharacterized protein</fullName>
    </submittedName>
</protein>